<dbReference type="InterPro" id="IPR058922">
    <property type="entry name" value="WHD_DRP"/>
</dbReference>
<keyword evidence="1" id="KW-0677">Repeat</keyword>
<proteinExistence type="predicted"/>
<organism evidence="3 4">
    <name type="scientific">Gossypium stocksii</name>
    <dbReference type="NCBI Taxonomy" id="47602"/>
    <lineage>
        <taxon>Eukaryota</taxon>
        <taxon>Viridiplantae</taxon>
        <taxon>Streptophyta</taxon>
        <taxon>Embryophyta</taxon>
        <taxon>Tracheophyta</taxon>
        <taxon>Spermatophyta</taxon>
        <taxon>Magnoliopsida</taxon>
        <taxon>eudicotyledons</taxon>
        <taxon>Gunneridae</taxon>
        <taxon>Pentapetalae</taxon>
        <taxon>rosids</taxon>
        <taxon>malvids</taxon>
        <taxon>Malvales</taxon>
        <taxon>Malvaceae</taxon>
        <taxon>Malvoideae</taxon>
        <taxon>Gossypium</taxon>
    </lineage>
</organism>
<dbReference type="Pfam" id="PF23559">
    <property type="entry name" value="WHD_DRP"/>
    <property type="match status" value="1"/>
</dbReference>
<evidence type="ECO:0000313" key="3">
    <source>
        <dbReference type="EMBL" id="KAH1048075.1"/>
    </source>
</evidence>
<evidence type="ECO:0000313" key="4">
    <source>
        <dbReference type="Proteomes" id="UP000828251"/>
    </source>
</evidence>
<dbReference type="PANTHER" id="PTHR23155">
    <property type="entry name" value="DISEASE RESISTANCE PROTEIN RP"/>
    <property type="match status" value="1"/>
</dbReference>
<dbReference type="Proteomes" id="UP000828251">
    <property type="component" value="Unassembled WGS sequence"/>
</dbReference>
<gene>
    <name evidence="3" type="ORF">J1N35_038859</name>
</gene>
<protein>
    <recommendedName>
        <fullName evidence="2">Disease resistance protein winged helix domain-containing protein</fullName>
    </recommendedName>
</protein>
<dbReference type="Gene3D" id="1.10.10.10">
    <property type="entry name" value="Winged helix-like DNA-binding domain superfamily/Winged helix DNA-binding domain"/>
    <property type="match status" value="1"/>
</dbReference>
<sequence>MKGIHDIYEWRNALKELSLYIKSVNGLEDDVFQQLRFSYDRLKELKLQNCFLSCALYPEDFRIKEEDLIQLWIAEGLAEEMDNRQAEFDRGLTIMN</sequence>
<reference evidence="3 4" key="1">
    <citation type="journal article" date="2021" name="Plant Biotechnol. J.">
        <title>Multi-omics assisted identification of the key and species-specific regulatory components of drought-tolerant mechanisms in Gossypium stocksii.</title>
        <authorList>
            <person name="Yu D."/>
            <person name="Ke L."/>
            <person name="Zhang D."/>
            <person name="Wu Y."/>
            <person name="Sun Y."/>
            <person name="Mei J."/>
            <person name="Sun J."/>
            <person name="Sun Y."/>
        </authorList>
    </citation>
    <scope>NUCLEOTIDE SEQUENCE [LARGE SCALE GENOMIC DNA]</scope>
    <source>
        <strain evidence="4">cv. E1</strain>
        <tissue evidence="3">Leaf</tissue>
    </source>
</reference>
<dbReference type="InterPro" id="IPR044974">
    <property type="entry name" value="Disease_R_plants"/>
</dbReference>
<dbReference type="PANTHER" id="PTHR23155:SF1032">
    <property type="entry name" value="NB-ARC DOMAIN-CONTAINING PROTEIN"/>
    <property type="match status" value="1"/>
</dbReference>
<dbReference type="AlphaFoldDB" id="A0A9D3UN92"/>
<dbReference type="GO" id="GO:0098542">
    <property type="term" value="P:defense response to other organism"/>
    <property type="evidence" value="ECO:0007669"/>
    <property type="project" value="TreeGrafter"/>
</dbReference>
<dbReference type="OrthoDB" id="998231at2759"/>
<name>A0A9D3UN92_9ROSI</name>
<feature type="domain" description="Disease resistance protein winged helix" evidence="2">
    <location>
        <begin position="56"/>
        <end position="87"/>
    </location>
</feature>
<dbReference type="EMBL" id="JAIQCV010000011">
    <property type="protein sequence ID" value="KAH1048075.1"/>
    <property type="molecule type" value="Genomic_DNA"/>
</dbReference>
<accession>A0A9D3UN92</accession>
<dbReference type="InterPro" id="IPR036388">
    <property type="entry name" value="WH-like_DNA-bd_sf"/>
</dbReference>
<evidence type="ECO:0000256" key="1">
    <source>
        <dbReference type="ARBA" id="ARBA00022737"/>
    </source>
</evidence>
<evidence type="ECO:0000259" key="2">
    <source>
        <dbReference type="Pfam" id="PF23559"/>
    </source>
</evidence>
<keyword evidence="4" id="KW-1185">Reference proteome</keyword>
<comment type="caution">
    <text evidence="3">The sequence shown here is derived from an EMBL/GenBank/DDBJ whole genome shotgun (WGS) entry which is preliminary data.</text>
</comment>